<reference evidence="7" key="1">
    <citation type="journal article" date="2019" name="Int. J. Syst. Evol. Microbiol.">
        <title>The Global Catalogue of Microorganisms (GCM) 10K type strain sequencing project: providing services to taxonomists for standard genome sequencing and annotation.</title>
        <authorList>
            <consortium name="The Broad Institute Genomics Platform"/>
            <consortium name="The Broad Institute Genome Sequencing Center for Infectious Disease"/>
            <person name="Wu L."/>
            <person name="Ma J."/>
        </authorList>
    </citation>
    <scope>NUCLEOTIDE SEQUENCE [LARGE SCALE GENOMIC DNA]</scope>
    <source>
        <strain evidence="7">KCTC 42911</strain>
    </source>
</reference>
<comment type="subcellular location">
    <subcellularLocation>
        <location evidence="1">Periplasm</location>
    </subcellularLocation>
</comment>
<dbReference type="Gene3D" id="3.10.105.10">
    <property type="entry name" value="Dipeptide-binding Protein, Domain 3"/>
    <property type="match status" value="1"/>
</dbReference>
<evidence type="ECO:0000256" key="4">
    <source>
        <dbReference type="SAM" id="SignalP"/>
    </source>
</evidence>
<dbReference type="EMBL" id="JBHRXI010000016">
    <property type="protein sequence ID" value="MFC3615353.1"/>
    <property type="molecule type" value="Genomic_DNA"/>
</dbReference>
<dbReference type="PANTHER" id="PTHR30290">
    <property type="entry name" value="PERIPLASMIC BINDING COMPONENT OF ABC TRANSPORTER"/>
    <property type="match status" value="1"/>
</dbReference>
<proteinExistence type="inferred from homology"/>
<dbReference type="InterPro" id="IPR006311">
    <property type="entry name" value="TAT_signal"/>
</dbReference>
<dbReference type="PROSITE" id="PS51318">
    <property type="entry name" value="TAT"/>
    <property type="match status" value="1"/>
</dbReference>
<evidence type="ECO:0000259" key="5">
    <source>
        <dbReference type="Pfam" id="PF00496"/>
    </source>
</evidence>
<dbReference type="Proteomes" id="UP001595629">
    <property type="component" value="Unassembled WGS sequence"/>
</dbReference>
<keyword evidence="3 4" id="KW-0732">Signal</keyword>
<dbReference type="PANTHER" id="PTHR30290:SF38">
    <property type="entry name" value="D,D-DIPEPTIDE-BINDING PERIPLASMIC PROTEIN DDPA-RELATED"/>
    <property type="match status" value="1"/>
</dbReference>
<sequence>MFNSSRRGALRSAVGAMVLSLGVAFSGPAAQAETVLTAVPHSDLKILDPIWTTAYISRNHGYMVYDTLFALDAEGNVQPQMVDTVTTSDDGLTVTMTLRDGLTWHDGAAVTAADCVASINRWGSKDAMGQKMMSFVSSLEATDDKTITFKLNSPTGLVTLALAKPSSNVPFMMPERVANTPSSEQIADYTGSGPFVFREDLWEPGTKIVYEKFDDYMPRAEPASGLAGGKVAKVDRVEWLPIRDHQQAVNALKAGEIDYIEAVPHDLLPLVTDDPNLTIDDFNPSGNQFTFRFNVLHPPFDNPKMRQALLYAFNQEDFVQAVVGDPEYYQLCKALFGCGMPFESTAGMDGILESNFEKARELIAESGYDGEPILLMHSTDLAVLTNLAPVAKDLMEAVGLNVDMQSMDWQTLVARRSKQDAPADGGWNAFITSWTTGDLFNPVASAFLNSSCETALFGWPCDDKIEELRDAFARATSVEEQKQIVDQVQQAWYDYPTHIHLGQWTGRAAMQNNVSGVLPTGAATFWNISKD</sequence>
<evidence type="ECO:0000313" key="6">
    <source>
        <dbReference type="EMBL" id="MFC3615353.1"/>
    </source>
</evidence>
<evidence type="ECO:0000256" key="2">
    <source>
        <dbReference type="ARBA" id="ARBA00005695"/>
    </source>
</evidence>
<evidence type="ECO:0000313" key="7">
    <source>
        <dbReference type="Proteomes" id="UP001595629"/>
    </source>
</evidence>
<dbReference type="CDD" id="cd08502">
    <property type="entry name" value="PBP2_NikA_DppA_OppA_like_16"/>
    <property type="match status" value="1"/>
</dbReference>
<dbReference type="Gene3D" id="3.90.76.10">
    <property type="entry name" value="Dipeptide-binding Protein, Domain 1"/>
    <property type="match status" value="1"/>
</dbReference>
<accession>A0ABV7TMF7</accession>
<dbReference type="PIRSF" id="PIRSF002741">
    <property type="entry name" value="MppA"/>
    <property type="match status" value="1"/>
</dbReference>
<feature type="domain" description="Solute-binding protein family 5" evidence="5">
    <location>
        <begin position="77"/>
        <end position="442"/>
    </location>
</feature>
<dbReference type="InterPro" id="IPR039424">
    <property type="entry name" value="SBP_5"/>
</dbReference>
<dbReference type="InterPro" id="IPR030678">
    <property type="entry name" value="Peptide/Ni-bd"/>
</dbReference>
<evidence type="ECO:0000256" key="1">
    <source>
        <dbReference type="ARBA" id="ARBA00004418"/>
    </source>
</evidence>
<evidence type="ECO:0000256" key="3">
    <source>
        <dbReference type="ARBA" id="ARBA00022729"/>
    </source>
</evidence>
<dbReference type="Pfam" id="PF00496">
    <property type="entry name" value="SBP_bac_5"/>
    <property type="match status" value="1"/>
</dbReference>
<comment type="similarity">
    <text evidence="2">Belongs to the bacterial solute-binding protein 5 family.</text>
</comment>
<organism evidence="6 7">
    <name type="scientific">Lutimaribacter marinistellae</name>
    <dbReference type="NCBI Taxonomy" id="1820329"/>
    <lineage>
        <taxon>Bacteria</taxon>
        <taxon>Pseudomonadati</taxon>
        <taxon>Pseudomonadota</taxon>
        <taxon>Alphaproteobacteria</taxon>
        <taxon>Rhodobacterales</taxon>
        <taxon>Roseobacteraceae</taxon>
        <taxon>Lutimaribacter</taxon>
    </lineage>
</organism>
<protein>
    <submittedName>
        <fullName evidence="6">ABC transporter substrate-binding protein</fullName>
    </submittedName>
</protein>
<dbReference type="InterPro" id="IPR000914">
    <property type="entry name" value="SBP_5_dom"/>
</dbReference>
<feature type="chain" id="PRO_5045534252" evidence="4">
    <location>
        <begin position="33"/>
        <end position="531"/>
    </location>
</feature>
<dbReference type="SUPFAM" id="SSF53850">
    <property type="entry name" value="Periplasmic binding protein-like II"/>
    <property type="match status" value="1"/>
</dbReference>
<comment type="caution">
    <text evidence="6">The sequence shown here is derived from an EMBL/GenBank/DDBJ whole genome shotgun (WGS) entry which is preliminary data.</text>
</comment>
<keyword evidence="7" id="KW-1185">Reference proteome</keyword>
<name>A0ABV7TMF7_9RHOB</name>
<feature type="signal peptide" evidence="4">
    <location>
        <begin position="1"/>
        <end position="32"/>
    </location>
</feature>
<dbReference type="Gene3D" id="3.40.190.10">
    <property type="entry name" value="Periplasmic binding protein-like II"/>
    <property type="match status" value="1"/>
</dbReference>
<dbReference type="RefSeq" id="WP_386736601.1">
    <property type="nucleotide sequence ID" value="NZ_JBHRXI010000016.1"/>
</dbReference>
<gene>
    <name evidence="6" type="ORF">ACFORG_16465</name>
</gene>